<proteinExistence type="predicted"/>
<evidence type="ECO:0000313" key="2">
    <source>
        <dbReference type="Proteomes" id="UP000295135"/>
    </source>
</evidence>
<dbReference type="InterPro" id="IPR016893">
    <property type="entry name" value="UCP028589"/>
</dbReference>
<gene>
    <name evidence="1" type="ORF">EDC61_1142</name>
</gene>
<sequence length="248" mass="26434">MAIDTKYFSFQGIVSLGSAGSNALEEYEVGNCPSLTVDLAVETIEHTESWSGQRMTDVRLIKAKKASIKMTLESFSLDNLALGFYGQTASRAAGTVTDESLGTVAAGMVYPLANPVGVSSVVVRDGTSATVPATQYELDATFGAIKVLDTTGTTMPWKVDYAYGAAKNVGMFLVNPPARRLRLRGVNTAQSNAPVLVELHKVQFDPIKNLALIQDDLGKLEFEGSVLADPTKANDPMLGMFGRVMMAG</sequence>
<dbReference type="Proteomes" id="UP000295135">
    <property type="component" value="Unassembled WGS sequence"/>
</dbReference>
<dbReference type="AlphaFoldDB" id="A0A4R3JTG7"/>
<dbReference type="RefSeq" id="WP_126463897.1">
    <property type="nucleotide sequence ID" value="NZ_AP018721.1"/>
</dbReference>
<keyword evidence="2" id="KW-1185">Reference proteome</keyword>
<accession>A0A4R3JTG7</accession>
<evidence type="ECO:0000313" key="1">
    <source>
        <dbReference type="EMBL" id="TCS70675.1"/>
    </source>
</evidence>
<name>A0A4R3JTG7_9PROT</name>
<dbReference type="EMBL" id="SLZY01000014">
    <property type="protein sequence ID" value="TCS70675.1"/>
    <property type="molecule type" value="Genomic_DNA"/>
</dbReference>
<protein>
    <submittedName>
        <fullName evidence="1">Uncharacterized protein</fullName>
    </submittedName>
</protein>
<comment type="caution">
    <text evidence="1">The sequence shown here is derived from an EMBL/GenBank/DDBJ whole genome shotgun (WGS) entry which is preliminary data.</text>
</comment>
<reference evidence="1 2" key="1">
    <citation type="submission" date="2019-03" db="EMBL/GenBank/DDBJ databases">
        <title>Genomic Encyclopedia of Type Strains, Phase IV (KMG-IV): sequencing the most valuable type-strain genomes for metagenomic binning, comparative biology and taxonomic classification.</title>
        <authorList>
            <person name="Goeker M."/>
        </authorList>
    </citation>
    <scope>NUCLEOTIDE SEQUENCE [LARGE SCALE GENOMIC DNA]</scope>
    <source>
        <strain evidence="1 2">DSM 103923</strain>
    </source>
</reference>
<dbReference type="PIRSF" id="PIRSF028589">
    <property type="entry name" value="UCP028589"/>
    <property type="match status" value="1"/>
</dbReference>
<organism evidence="1 2">
    <name type="scientific">Sulfuritortus calidifontis</name>
    <dbReference type="NCBI Taxonomy" id="1914471"/>
    <lineage>
        <taxon>Bacteria</taxon>
        <taxon>Pseudomonadati</taxon>
        <taxon>Pseudomonadota</taxon>
        <taxon>Betaproteobacteria</taxon>
        <taxon>Nitrosomonadales</taxon>
        <taxon>Thiobacillaceae</taxon>
        <taxon>Sulfuritortus</taxon>
    </lineage>
</organism>
<dbReference type="OrthoDB" id="6702050at2"/>